<dbReference type="EMBL" id="LN891216">
    <property type="protein sequence ID" value="CUS07352.1"/>
    <property type="molecule type" value="Genomic_DNA"/>
</dbReference>
<keyword evidence="2 5" id="KW-0378">Hydrolase</keyword>
<evidence type="ECO:0000256" key="6">
    <source>
        <dbReference type="SAM" id="MobiDB-lite"/>
    </source>
</evidence>
<dbReference type="AlphaFoldDB" id="A0A292PIN1"/>
<evidence type="ECO:0000256" key="1">
    <source>
        <dbReference type="ARBA" id="ARBA00022722"/>
    </source>
</evidence>
<dbReference type="Gene3D" id="3.90.1140.10">
    <property type="entry name" value="Cyclic phosphodiesterase"/>
    <property type="match status" value="1"/>
</dbReference>
<evidence type="ECO:0000313" key="8">
    <source>
        <dbReference type="Proteomes" id="UP001412239"/>
    </source>
</evidence>
<organism evidence="7 8">
    <name type="scientific">Tuber aestivum</name>
    <name type="common">summer truffle</name>
    <dbReference type="NCBI Taxonomy" id="59557"/>
    <lineage>
        <taxon>Eukaryota</taxon>
        <taxon>Fungi</taxon>
        <taxon>Dikarya</taxon>
        <taxon>Ascomycota</taxon>
        <taxon>Pezizomycotina</taxon>
        <taxon>Pezizomycetes</taxon>
        <taxon>Pezizales</taxon>
        <taxon>Tuberaceae</taxon>
        <taxon>Tuber</taxon>
    </lineage>
</organism>
<feature type="active site" description="Proton donor/acceptor" evidence="5">
    <location>
        <position position="151"/>
    </location>
</feature>
<dbReference type="InterPro" id="IPR027521">
    <property type="entry name" value="Usb1"/>
</dbReference>
<evidence type="ECO:0000256" key="5">
    <source>
        <dbReference type="HAMAP-Rule" id="MF_03040"/>
    </source>
</evidence>
<name>A0A292PIN1_9PEZI</name>
<feature type="compositionally biased region" description="Basic and acidic residues" evidence="6">
    <location>
        <begin position="345"/>
        <end position="355"/>
    </location>
</feature>
<dbReference type="GO" id="GO:0034477">
    <property type="term" value="P:U6 snRNA 3'-end processing"/>
    <property type="evidence" value="ECO:0007669"/>
    <property type="project" value="UniProtKB-UniRule"/>
</dbReference>
<keyword evidence="1 5" id="KW-0540">Nuclease</keyword>
<sequence length="355" mass="39629">MVPLTGSLVEYSDSDSDSSPPAKVIKTTHPAPATNRPPTPTSKHSKVSSSNSLPPLPSRFHDLYAVAPRVGQQDDPLLHRGRKRSMPHVQGNWPTHIFIESKLTGIGGHLSRSEFDVLNDAYHTASTITAEAGVKLESHLESDLGSEQPLHLSLSRPNVLATGQREGFLELLKDRLDKTRIKPFVPTTSHTISRSGMSNGWGPRFSVEFTGFEFVCNNDRTRWFFVLRATKGEDTQLPRLLQLANHTFESFEQPPLYAENGEKLDGFHVSLAWSLTEPGKDTKTKVFEALKKHAYWDKILGQSEVERPKLFIDAIKVKIGNVVHVIELGKKEKQGEAGNTKKRRASYDVHEKRSA</sequence>
<comment type="function">
    <text evidence="5">Phosphodiesterase responsible for the U6 snRNA 3' end processing. Acts as an exoribonuclease (RNase) responsible for trimming the poly(U) tract of the last nucleotides in the pre-U6 snRNA molecule, leading to the formation of mature U6 snRNA.</text>
</comment>
<dbReference type="GO" id="GO:0016829">
    <property type="term" value="F:lyase activity"/>
    <property type="evidence" value="ECO:0007669"/>
    <property type="project" value="UniProtKB-KW"/>
</dbReference>
<feature type="region of interest" description="Disordered" evidence="6">
    <location>
        <begin position="1"/>
        <end position="54"/>
    </location>
</feature>
<dbReference type="Pfam" id="PF09749">
    <property type="entry name" value="HVSL"/>
    <property type="match status" value="1"/>
</dbReference>
<keyword evidence="4 5" id="KW-0539">Nucleus</keyword>
<proteinExistence type="inferred from homology"/>
<feature type="active site" description="Proton donor/acceptor" evidence="5">
    <location>
        <position position="268"/>
    </location>
</feature>
<dbReference type="PANTHER" id="PTHR13522:SF3">
    <property type="entry name" value="U6 SNRNA PHOSPHODIESTERASE 1"/>
    <property type="match status" value="1"/>
</dbReference>
<evidence type="ECO:0000256" key="2">
    <source>
        <dbReference type="ARBA" id="ARBA00022801"/>
    </source>
</evidence>
<feature type="region of interest" description="Disordered" evidence="6">
    <location>
        <begin position="333"/>
        <end position="355"/>
    </location>
</feature>
<dbReference type="PANTHER" id="PTHR13522">
    <property type="entry name" value="U6 SNRNA PHOSPHODIESTERASE 1"/>
    <property type="match status" value="1"/>
</dbReference>
<reference evidence="7" key="1">
    <citation type="submission" date="2015-10" db="EMBL/GenBank/DDBJ databases">
        <authorList>
            <person name="Regsiter A."/>
            <person name="william w."/>
        </authorList>
    </citation>
    <scope>NUCLEOTIDE SEQUENCE</scope>
    <source>
        <strain evidence="7">Montdore</strain>
    </source>
</reference>
<protein>
    <recommendedName>
        <fullName evidence="5">U6 snRNA phosphodiesterase</fullName>
        <ecNumber evidence="5">3.1.4.-</ecNumber>
    </recommendedName>
</protein>
<dbReference type="GO" id="GO:1990838">
    <property type="term" value="F:poly(U)-specific exoribonuclease activity, producing 3' uridine cyclic phosphate ends"/>
    <property type="evidence" value="ECO:0007669"/>
    <property type="project" value="UniProtKB-UniRule"/>
</dbReference>
<dbReference type="HAMAP" id="MF_03040">
    <property type="entry name" value="USB1"/>
    <property type="match status" value="1"/>
</dbReference>
<keyword evidence="8" id="KW-1185">Reference proteome</keyword>
<gene>
    <name evidence="5" type="primary">USB1</name>
    <name evidence="7" type="ORF">GSTUAT00008575001</name>
</gene>
<evidence type="ECO:0000256" key="3">
    <source>
        <dbReference type="ARBA" id="ARBA00023239"/>
    </source>
</evidence>
<dbReference type="Proteomes" id="UP001412239">
    <property type="component" value="Unassembled WGS sequence"/>
</dbReference>
<comment type="similarity">
    <text evidence="5">Belongs to the 2H phosphoesterase superfamily. USB1 family.</text>
</comment>
<comment type="subcellular location">
    <subcellularLocation>
        <location evidence="5">Nucleus</location>
    </subcellularLocation>
</comment>
<evidence type="ECO:0000256" key="4">
    <source>
        <dbReference type="ARBA" id="ARBA00023242"/>
    </source>
</evidence>
<accession>A0A292PIN1</accession>
<evidence type="ECO:0000313" key="7">
    <source>
        <dbReference type="EMBL" id="CUS07352.1"/>
    </source>
</evidence>
<dbReference type="EC" id="3.1.4.-" evidence="5"/>
<keyword evidence="3" id="KW-0456">Lyase</keyword>
<dbReference type="GO" id="GO:0005634">
    <property type="term" value="C:nucleus"/>
    <property type="evidence" value="ECO:0007669"/>
    <property type="project" value="UniProtKB-SubCell"/>
</dbReference>